<dbReference type="CDD" id="cd04742">
    <property type="entry name" value="NPD_FabD"/>
    <property type="match status" value="1"/>
</dbReference>
<feature type="region of interest" description="Disordered" evidence="5">
    <location>
        <begin position="299"/>
        <end position="345"/>
    </location>
</feature>
<reference evidence="7 8" key="1">
    <citation type="submission" date="2015-06" db="EMBL/GenBank/DDBJ databases">
        <title>Comparative genome analysis of nirS-carrying Bradyrhizobium sp. strains.</title>
        <authorList>
            <person name="Ishii S."/>
            <person name="Jang J."/>
            <person name="Nishizawa T."/>
            <person name="Senoo K."/>
        </authorList>
    </citation>
    <scope>NUCLEOTIDE SEQUENCE [LARGE SCALE GENOMIC DNA]</scope>
    <source>
        <strain evidence="7 8">TSA1</strain>
    </source>
</reference>
<gene>
    <name evidence="7" type="ORF">TSA1_18045</name>
</gene>
<keyword evidence="3" id="KW-0012">Acyltransferase</keyword>
<organism evidence="7 8">
    <name type="scientific">Bradyrhizobium nitroreducens</name>
    <dbReference type="NCBI Taxonomy" id="709803"/>
    <lineage>
        <taxon>Bacteria</taxon>
        <taxon>Pseudomonadati</taxon>
        <taxon>Pseudomonadota</taxon>
        <taxon>Alphaproteobacteria</taxon>
        <taxon>Hyphomicrobiales</taxon>
        <taxon>Nitrobacteraceae</taxon>
        <taxon>Bradyrhizobium</taxon>
    </lineage>
</organism>
<dbReference type="GO" id="GO:0004314">
    <property type="term" value="F:[acyl-carrier-protein] S-malonyltransferase activity"/>
    <property type="evidence" value="ECO:0007669"/>
    <property type="project" value="UniProtKB-EC"/>
</dbReference>
<dbReference type="InterPro" id="IPR050858">
    <property type="entry name" value="Mal-CoA-ACP_Trans/PKS_FabD"/>
</dbReference>
<evidence type="ECO:0000313" key="7">
    <source>
        <dbReference type="EMBL" id="PIT06151.1"/>
    </source>
</evidence>
<keyword evidence="8" id="KW-1185">Reference proteome</keyword>
<evidence type="ECO:0000259" key="6">
    <source>
        <dbReference type="SMART" id="SM00827"/>
    </source>
</evidence>
<evidence type="ECO:0000256" key="5">
    <source>
        <dbReference type="SAM" id="MobiDB-lite"/>
    </source>
</evidence>
<dbReference type="SUPFAM" id="SSF51412">
    <property type="entry name" value="Inosine monophosphate dehydrogenase (IMPDH)"/>
    <property type="match status" value="1"/>
</dbReference>
<evidence type="ECO:0000256" key="4">
    <source>
        <dbReference type="ARBA" id="ARBA00048462"/>
    </source>
</evidence>
<dbReference type="GO" id="GO:0005829">
    <property type="term" value="C:cytosol"/>
    <property type="evidence" value="ECO:0007669"/>
    <property type="project" value="TreeGrafter"/>
</dbReference>
<dbReference type="InterPro" id="IPR004410">
    <property type="entry name" value="Malonyl_CoA-ACP_transAc_FabD"/>
</dbReference>
<dbReference type="GO" id="GO:0006633">
    <property type="term" value="P:fatty acid biosynthetic process"/>
    <property type="evidence" value="ECO:0007669"/>
    <property type="project" value="TreeGrafter"/>
</dbReference>
<evidence type="ECO:0000256" key="1">
    <source>
        <dbReference type="ARBA" id="ARBA00013258"/>
    </source>
</evidence>
<dbReference type="SUPFAM" id="SSF55048">
    <property type="entry name" value="Probable ACP-binding domain of malonyl-CoA ACP transacylase"/>
    <property type="match status" value="1"/>
</dbReference>
<dbReference type="PANTHER" id="PTHR42681">
    <property type="entry name" value="MALONYL-COA-ACYL CARRIER PROTEIN TRANSACYLASE, MITOCHONDRIAL"/>
    <property type="match status" value="1"/>
</dbReference>
<dbReference type="Pfam" id="PF00698">
    <property type="entry name" value="Acyl_transf_1"/>
    <property type="match status" value="1"/>
</dbReference>
<dbReference type="Pfam" id="PF03060">
    <property type="entry name" value="NMO"/>
    <property type="match status" value="1"/>
</dbReference>
<name>A0A2M6UNJ9_9BRAD</name>
<dbReference type="Gene3D" id="3.40.366.10">
    <property type="entry name" value="Malonyl-Coenzyme A Acyl Carrier Protein, domain 2"/>
    <property type="match status" value="1"/>
</dbReference>
<keyword evidence="2" id="KW-0808">Transferase</keyword>
<dbReference type="InterPro" id="IPR013785">
    <property type="entry name" value="Aldolase_TIM"/>
</dbReference>
<protein>
    <recommendedName>
        <fullName evidence="1">[acyl-carrier-protein] S-malonyltransferase</fullName>
        <ecNumber evidence="1">2.3.1.39</ecNumber>
    </recommendedName>
</protein>
<proteinExistence type="predicted"/>
<dbReference type="InterPro" id="IPR014179">
    <property type="entry name" value="PfaD-like_TIM-barrel"/>
</dbReference>
<dbReference type="Gene3D" id="3.20.20.70">
    <property type="entry name" value="Aldolase class I"/>
    <property type="match status" value="1"/>
</dbReference>
<dbReference type="PANTHER" id="PTHR42681:SF1">
    <property type="entry name" value="MALONYL-COA-ACYL CARRIER PROTEIN TRANSACYLASE, MITOCHONDRIAL"/>
    <property type="match status" value="1"/>
</dbReference>
<feature type="compositionally biased region" description="Polar residues" evidence="5">
    <location>
        <begin position="321"/>
        <end position="335"/>
    </location>
</feature>
<dbReference type="EC" id="2.3.1.39" evidence="1"/>
<dbReference type="SUPFAM" id="SSF52151">
    <property type="entry name" value="FabD/lysophospholipase-like"/>
    <property type="match status" value="1"/>
</dbReference>
<evidence type="ECO:0000256" key="3">
    <source>
        <dbReference type="ARBA" id="ARBA00023315"/>
    </source>
</evidence>
<feature type="domain" description="Malonyl-CoA:ACP transacylase (MAT)" evidence="6">
    <location>
        <begin position="5"/>
        <end position="323"/>
    </location>
</feature>
<dbReference type="EMBL" id="LFJC01000003">
    <property type="protein sequence ID" value="PIT06151.1"/>
    <property type="molecule type" value="Genomic_DNA"/>
</dbReference>
<dbReference type="Proteomes" id="UP000228930">
    <property type="component" value="Unassembled WGS sequence"/>
</dbReference>
<dbReference type="Pfam" id="PF21607">
    <property type="entry name" value="FabD_helical_ins"/>
    <property type="match status" value="1"/>
</dbReference>
<accession>A0A2M6UNJ9</accession>
<dbReference type="InterPro" id="IPR016036">
    <property type="entry name" value="Malonyl_transacylase_ACP-bd"/>
</dbReference>
<evidence type="ECO:0000256" key="2">
    <source>
        <dbReference type="ARBA" id="ARBA00022679"/>
    </source>
</evidence>
<dbReference type="InterPro" id="IPR049489">
    <property type="entry name" value="FabD-like_helical_ins"/>
</dbReference>
<dbReference type="NCBIfam" id="TIGR00128">
    <property type="entry name" value="fabD"/>
    <property type="match status" value="1"/>
</dbReference>
<sequence>MRAVLFPGQGAQFKGMGRDLFGRFSALVRTADRILGYSIEELCLRDPGQRLAQTQYTQPALYVVNAFAFLAAQGAGGAEPEFLAGHSLGEYNALLSSGVFDFESGLRLVQKRGELMSRAPRGAMAAVLGLDCALLSDLCKKAGFSGIHPANINSPSQVVISGAESEISRVQKLIEAQAGARYVRLNVGGAFHSPLMQSAADEFQEFVGRFTFQDPKTPVISNVTARPYATGDVGMQLVRQITSPVQWNDCVRYMIARGVRDFQEVGPGQILTKLVTQIRQEAAPIVLEDVSRVELSLSSSDAAKSTKTADDVARHVGVLPPTQSETLTDNRSPQASAAKPQTAAELRPSPVVLHDVVPPRRPADRIFGIDPTDLGARSFRDEYGIKFAYIAGSMYKGISSKELVVRMGRAGFMGFLGTGGMPLEEIESDIQYIKAELREAYSYGCNLLHSPESPALEDAVVDILLRHRVRFVEASAYMQITPALVRYKLSGLSKAADGTIVRRHRIIAKVSNTEVARAFLQPPSQRIVQSLLANGQITAEQADIAGQVPTADDICVEADSGGHTDQGVAFALFPAIAQVRDEVVAHRRYHYPVHLGAAGGIGTAHAALAAFMLGADFIVTGSINQCTVEAGTSDAVKDMLQEVDVNDTDYAPAGDMFEIGAKVQVVKKGVFFPARANKLYELYRRHNSIDEIDPATRRQIEEKYFALSLDQVWEETKLYLSRKSPTELDRAKQSAKHKMALIFKWYFARSTRLAMTGVVRNKVDFQIQCGPALGAFNQRVKGTALENWRNRHVDQIAFVILEETGELMDSALRRYAEVRDKRQIAVPAVA</sequence>
<dbReference type="Gene3D" id="3.30.70.250">
    <property type="entry name" value="Malonyl-CoA ACP transacylase, ACP-binding"/>
    <property type="match status" value="1"/>
</dbReference>
<evidence type="ECO:0000313" key="8">
    <source>
        <dbReference type="Proteomes" id="UP000228930"/>
    </source>
</evidence>
<dbReference type="SMART" id="SM00827">
    <property type="entry name" value="PKS_AT"/>
    <property type="match status" value="1"/>
</dbReference>
<dbReference type="NCBIfam" id="TIGR02814">
    <property type="entry name" value="pfaD_fam"/>
    <property type="match status" value="1"/>
</dbReference>
<dbReference type="InterPro" id="IPR001227">
    <property type="entry name" value="Ac_transferase_dom_sf"/>
</dbReference>
<comment type="caution">
    <text evidence="7">The sequence shown here is derived from an EMBL/GenBank/DDBJ whole genome shotgun (WGS) entry which is preliminary data.</text>
</comment>
<comment type="catalytic activity">
    <reaction evidence="4">
        <text>holo-[ACP] + malonyl-CoA = malonyl-[ACP] + CoA</text>
        <dbReference type="Rhea" id="RHEA:41792"/>
        <dbReference type="Rhea" id="RHEA-COMP:9623"/>
        <dbReference type="Rhea" id="RHEA-COMP:9685"/>
        <dbReference type="ChEBI" id="CHEBI:57287"/>
        <dbReference type="ChEBI" id="CHEBI:57384"/>
        <dbReference type="ChEBI" id="CHEBI:64479"/>
        <dbReference type="ChEBI" id="CHEBI:78449"/>
        <dbReference type="EC" id="2.3.1.39"/>
    </reaction>
</comment>
<dbReference type="InterPro" id="IPR016035">
    <property type="entry name" value="Acyl_Trfase/lysoPLipase"/>
</dbReference>
<dbReference type="AlphaFoldDB" id="A0A2M6UNJ9"/>
<dbReference type="InterPro" id="IPR014043">
    <property type="entry name" value="Acyl_transferase_dom"/>
</dbReference>